<feature type="compositionally biased region" description="Basic and acidic residues" evidence="1">
    <location>
        <begin position="64"/>
        <end position="76"/>
    </location>
</feature>
<protein>
    <submittedName>
        <fullName evidence="2">Uncharacterized protein</fullName>
    </submittedName>
</protein>
<dbReference type="Proteomes" id="UP001341840">
    <property type="component" value="Unassembled WGS sequence"/>
</dbReference>
<organism evidence="2 3">
    <name type="scientific">Stylosanthes scabra</name>
    <dbReference type="NCBI Taxonomy" id="79078"/>
    <lineage>
        <taxon>Eukaryota</taxon>
        <taxon>Viridiplantae</taxon>
        <taxon>Streptophyta</taxon>
        <taxon>Embryophyta</taxon>
        <taxon>Tracheophyta</taxon>
        <taxon>Spermatophyta</taxon>
        <taxon>Magnoliopsida</taxon>
        <taxon>eudicotyledons</taxon>
        <taxon>Gunneridae</taxon>
        <taxon>Pentapetalae</taxon>
        <taxon>rosids</taxon>
        <taxon>fabids</taxon>
        <taxon>Fabales</taxon>
        <taxon>Fabaceae</taxon>
        <taxon>Papilionoideae</taxon>
        <taxon>50 kb inversion clade</taxon>
        <taxon>dalbergioids sensu lato</taxon>
        <taxon>Dalbergieae</taxon>
        <taxon>Pterocarpus clade</taxon>
        <taxon>Stylosanthes</taxon>
    </lineage>
</organism>
<sequence length="136" mass="15619">MRHMHDCIRNEKLIALPYGMFLTKIFESYCIDFHDEPYEQSYSQLKGGGAVKRTVKRDLAAERRAMEEEKATERASNKASSSRSSDSSQIKLLHVATERVQVQKKYVDKLKADHMFSDAKEEEEENEEDGSEPSDA</sequence>
<comment type="caution">
    <text evidence="2">The sequence shown here is derived from an EMBL/GenBank/DDBJ whole genome shotgun (WGS) entry which is preliminary data.</text>
</comment>
<dbReference type="EMBL" id="JASCZI010181677">
    <property type="protein sequence ID" value="MED6185287.1"/>
    <property type="molecule type" value="Genomic_DNA"/>
</dbReference>
<feature type="region of interest" description="Disordered" evidence="1">
    <location>
        <begin position="114"/>
        <end position="136"/>
    </location>
</feature>
<feature type="region of interest" description="Disordered" evidence="1">
    <location>
        <begin position="64"/>
        <end position="90"/>
    </location>
</feature>
<proteinExistence type="predicted"/>
<keyword evidence="3" id="KW-1185">Reference proteome</keyword>
<accession>A0ABU6WHD5</accession>
<evidence type="ECO:0000256" key="1">
    <source>
        <dbReference type="SAM" id="MobiDB-lite"/>
    </source>
</evidence>
<name>A0ABU6WHD5_9FABA</name>
<gene>
    <name evidence="2" type="ORF">PIB30_055554</name>
</gene>
<reference evidence="2 3" key="1">
    <citation type="journal article" date="2023" name="Plants (Basel)">
        <title>Bridging the Gap: Combining Genomics and Transcriptomics Approaches to Understand Stylosanthes scabra, an Orphan Legume from the Brazilian Caatinga.</title>
        <authorList>
            <person name="Ferreira-Neto J.R.C."/>
            <person name="da Silva M.D."/>
            <person name="Binneck E."/>
            <person name="de Melo N.F."/>
            <person name="da Silva R.H."/>
            <person name="de Melo A.L.T.M."/>
            <person name="Pandolfi V."/>
            <person name="Bustamante F.O."/>
            <person name="Brasileiro-Vidal A.C."/>
            <person name="Benko-Iseppon A.M."/>
        </authorList>
    </citation>
    <scope>NUCLEOTIDE SEQUENCE [LARGE SCALE GENOMIC DNA]</scope>
    <source>
        <tissue evidence="2">Leaves</tissue>
    </source>
</reference>
<feature type="compositionally biased region" description="Low complexity" evidence="1">
    <location>
        <begin position="77"/>
        <end position="88"/>
    </location>
</feature>
<feature type="compositionally biased region" description="Acidic residues" evidence="1">
    <location>
        <begin position="120"/>
        <end position="136"/>
    </location>
</feature>
<evidence type="ECO:0000313" key="3">
    <source>
        <dbReference type="Proteomes" id="UP001341840"/>
    </source>
</evidence>
<evidence type="ECO:0000313" key="2">
    <source>
        <dbReference type="EMBL" id="MED6185287.1"/>
    </source>
</evidence>